<keyword evidence="3" id="KW-1185">Reference proteome</keyword>
<gene>
    <name evidence="2" type="ORF">A2U01_0000941</name>
</gene>
<comment type="caution">
    <text evidence="2">The sequence shown here is derived from an EMBL/GenBank/DDBJ whole genome shotgun (WGS) entry which is preliminary data.</text>
</comment>
<dbReference type="AlphaFoldDB" id="A0A392LZL5"/>
<sequence>MEPPPNTGGKIQTVFTMLFNGISSYFYIKVNPKELEYANGVLILWMACALLLLVVSLEESTKQFFQIIGETEKRFGNLFQEHVNDAQVAINIESALFNVWVAIGGLLFNWIFNRFPGHLLADNEAADGIDADPPPPPPPPDANNNEIAAAQVNFWVNPWAIRVPLFHWFPRPGFNLWADNIKALMFNWFPGLNLWANNEANVDADGTIMVYPPHDV</sequence>
<dbReference type="Proteomes" id="UP000265520">
    <property type="component" value="Unassembled WGS sequence"/>
</dbReference>
<keyword evidence="1" id="KW-1133">Transmembrane helix</keyword>
<name>A0A392LZL5_9FABA</name>
<feature type="transmembrane region" description="Helical" evidence="1">
    <location>
        <begin position="40"/>
        <end position="57"/>
    </location>
</feature>
<protein>
    <submittedName>
        <fullName evidence="2">Uncharacterized protein</fullName>
    </submittedName>
</protein>
<evidence type="ECO:0000313" key="3">
    <source>
        <dbReference type="Proteomes" id="UP000265520"/>
    </source>
</evidence>
<organism evidence="2 3">
    <name type="scientific">Trifolium medium</name>
    <dbReference type="NCBI Taxonomy" id="97028"/>
    <lineage>
        <taxon>Eukaryota</taxon>
        <taxon>Viridiplantae</taxon>
        <taxon>Streptophyta</taxon>
        <taxon>Embryophyta</taxon>
        <taxon>Tracheophyta</taxon>
        <taxon>Spermatophyta</taxon>
        <taxon>Magnoliopsida</taxon>
        <taxon>eudicotyledons</taxon>
        <taxon>Gunneridae</taxon>
        <taxon>Pentapetalae</taxon>
        <taxon>rosids</taxon>
        <taxon>fabids</taxon>
        <taxon>Fabales</taxon>
        <taxon>Fabaceae</taxon>
        <taxon>Papilionoideae</taxon>
        <taxon>50 kb inversion clade</taxon>
        <taxon>NPAAA clade</taxon>
        <taxon>Hologalegina</taxon>
        <taxon>IRL clade</taxon>
        <taxon>Trifolieae</taxon>
        <taxon>Trifolium</taxon>
    </lineage>
</organism>
<proteinExistence type="predicted"/>
<reference evidence="2 3" key="1">
    <citation type="journal article" date="2018" name="Front. Plant Sci.">
        <title>Red Clover (Trifolium pratense) and Zigzag Clover (T. medium) - A Picture of Genomic Similarities and Differences.</title>
        <authorList>
            <person name="Dluhosova J."/>
            <person name="Istvanek J."/>
            <person name="Nedelnik J."/>
            <person name="Repkova J."/>
        </authorList>
    </citation>
    <scope>NUCLEOTIDE SEQUENCE [LARGE SCALE GENOMIC DNA]</scope>
    <source>
        <strain evidence="3">cv. 10/8</strain>
        <tissue evidence="2">Leaf</tissue>
    </source>
</reference>
<evidence type="ECO:0000256" key="1">
    <source>
        <dbReference type="SAM" id="Phobius"/>
    </source>
</evidence>
<keyword evidence="1" id="KW-0472">Membrane</keyword>
<feature type="transmembrane region" description="Helical" evidence="1">
    <location>
        <begin position="12"/>
        <end position="28"/>
    </location>
</feature>
<accession>A0A392LZL5</accession>
<feature type="transmembrane region" description="Helical" evidence="1">
    <location>
        <begin position="95"/>
        <end position="112"/>
    </location>
</feature>
<dbReference type="EMBL" id="LXQA010000764">
    <property type="protein sequence ID" value="MCH80178.1"/>
    <property type="molecule type" value="Genomic_DNA"/>
</dbReference>
<keyword evidence="1" id="KW-0812">Transmembrane</keyword>
<evidence type="ECO:0000313" key="2">
    <source>
        <dbReference type="EMBL" id="MCH80178.1"/>
    </source>
</evidence>